<dbReference type="EMBL" id="QGHB01000001">
    <property type="protein sequence ID" value="PWK90833.1"/>
    <property type="molecule type" value="Genomic_DNA"/>
</dbReference>
<dbReference type="AlphaFoldDB" id="A0A316ID79"/>
<keyword evidence="1" id="KW-0812">Transmembrane</keyword>
<evidence type="ECO:0000256" key="1">
    <source>
        <dbReference type="SAM" id="Phobius"/>
    </source>
</evidence>
<name>A0A316ID79_9PSEU</name>
<evidence type="ECO:0008006" key="4">
    <source>
        <dbReference type="Google" id="ProtNLM"/>
    </source>
</evidence>
<gene>
    <name evidence="2" type="ORF">C8D88_101855</name>
</gene>
<evidence type="ECO:0000313" key="3">
    <source>
        <dbReference type="Proteomes" id="UP000246005"/>
    </source>
</evidence>
<sequence length="151" mass="16987">MLELWYKNRLVRWAGTIVGLLLMVFGGPALVRSVKIAGGHGIPGYYQVTGEPDCSGFTSDCFSPEGTFTSDDRTVTRTSVQARLPKPVSRGDLYRTYDVGDEDEVYVKTNKGWHIAWPYMASVTGLTLFWAGPVHDWQNRSRRKRQEPDAT</sequence>
<reference evidence="2 3" key="1">
    <citation type="submission" date="2018-05" db="EMBL/GenBank/DDBJ databases">
        <title>Genomic Encyclopedia of Type Strains, Phase IV (KMG-IV): sequencing the most valuable type-strain genomes for metagenomic binning, comparative biology and taxonomic classification.</title>
        <authorList>
            <person name="Goeker M."/>
        </authorList>
    </citation>
    <scope>NUCLEOTIDE SEQUENCE [LARGE SCALE GENOMIC DNA]</scope>
    <source>
        <strain evidence="2 3">DSM 45480</strain>
    </source>
</reference>
<protein>
    <recommendedName>
        <fullName evidence="4">DUF3592 domain-containing protein</fullName>
    </recommendedName>
</protein>
<organism evidence="2 3">
    <name type="scientific">Lentzea atacamensis</name>
    <dbReference type="NCBI Taxonomy" id="531938"/>
    <lineage>
        <taxon>Bacteria</taxon>
        <taxon>Bacillati</taxon>
        <taxon>Actinomycetota</taxon>
        <taxon>Actinomycetes</taxon>
        <taxon>Pseudonocardiales</taxon>
        <taxon>Pseudonocardiaceae</taxon>
        <taxon>Lentzea</taxon>
    </lineage>
</organism>
<comment type="caution">
    <text evidence="2">The sequence shown here is derived from an EMBL/GenBank/DDBJ whole genome shotgun (WGS) entry which is preliminary data.</text>
</comment>
<dbReference type="Proteomes" id="UP000246005">
    <property type="component" value="Unassembled WGS sequence"/>
</dbReference>
<evidence type="ECO:0000313" key="2">
    <source>
        <dbReference type="EMBL" id="PWK90833.1"/>
    </source>
</evidence>
<feature type="transmembrane region" description="Helical" evidence="1">
    <location>
        <begin position="116"/>
        <end position="135"/>
    </location>
</feature>
<keyword evidence="1" id="KW-1133">Transmembrane helix</keyword>
<dbReference type="RefSeq" id="WP_146231377.1">
    <property type="nucleotide sequence ID" value="NZ_QGHB01000001.1"/>
</dbReference>
<accession>A0A316ID79</accession>
<keyword evidence="1" id="KW-0472">Membrane</keyword>
<proteinExistence type="predicted"/>